<evidence type="ECO:0008006" key="4">
    <source>
        <dbReference type="Google" id="ProtNLM"/>
    </source>
</evidence>
<evidence type="ECO:0000313" key="3">
    <source>
        <dbReference type="Proteomes" id="UP001265746"/>
    </source>
</evidence>
<dbReference type="AlphaFoldDB" id="A0AAD9W4K3"/>
<dbReference type="EMBL" id="JAUJFL010000002">
    <property type="protein sequence ID" value="KAK2609487.1"/>
    <property type="molecule type" value="Genomic_DNA"/>
</dbReference>
<dbReference type="PANTHER" id="PTHR43194">
    <property type="entry name" value="HYDROLASE ALPHA/BETA FOLD FAMILY"/>
    <property type="match status" value="1"/>
</dbReference>
<keyword evidence="1" id="KW-0732">Signal</keyword>
<dbReference type="PANTHER" id="PTHR43194:SF4">
    <property type="entry name" value="AB HYDROLASE-1 DOMAIN-CONTAINING PROTEIN"/>
    <property type="match status" value="1"/>
</dbReference>
<name>A0AAD9W4K3_PHOAM</name>
<proteinExistence type="predicted"/>
<comment type="caution">
    <text evidence="2">The sequence shown here is derived from an EMBL/GenBank/DDBJ whole genome shotgun (WGS) entry which is preliminary data.</text>
</comment>
<organism evidence="2 3">
    <name type="scientific">Phomopsis amygdali</name>
    <name type="common">Fusicoccum amygdali</name>
    <dbReference type="NCBI Taxonomy" id="1214568"/>
    <lineage>
        <taxon>Eukaryota</taxon>
        <taxon>Fungi</taxon>
        <taxon>Dikarya</taxon>
        <taxon>Ascomycota</taxon>
        <taxon>Pezizomycotina</taxon>
        <taxon>Sordariomycetes</taxon>
        <taxon>Sordariomycetidae</taxon>
        <taxon>Diaporthales</taxon>
        <taxon>Diaporthaceae</taxon>
        <taxon>Diaporthe</taxon>
    </lineage>
</organism>
<dbReference type="InterPro" id="IPR050228">
    <property type="entry name" value="Carboxylesterase_BioH"/>
</dbReference>
<protein>
    <recommendedName>
        <fullName evidence="4">AB hydrolase-1 domain-containing protein</fullName>
    </recommendedName>
</protein>
<feature type="signal peptide" evidence="1">
    <location>
        <begin position="1"/>
        <end position="19"/>
    </location>
</feature>
<evidence type="ECO:0000256" key="1">
    <source>
        <dbReference type="SAM" id="SignalP"/>
    </source>
</evidence>
<dbReference type="SUPFAM" id="SSF53474">
    <property type="entry name" value="alpha/beta-Hydrolases"/>
    <property type="match status" value="1"/>
</dbReference>
<accession>A0AAD9W4K3</accession>
<dbReference type="Gene3D" id="3.40.50.1820">
    <property type="entry name" value="alpha/beta hydrolase"/>
    <property type="match status" value="1"/>
</dbReference>
<gene>
    <name evidence="2" type="ORF">N8I77_002984</name>
</gene>
<feature type="chain" id="PRO_5042037694" description="AB hydrolase-1 domain-containing protein" evidence="1">
    <location>
        <begin position="20"/>
        <end position="421"/>
    </location>
</feature>
<evidence type="ECO:0000313" key="2">
    <source>
        <dbReference type="EMBL" id="KAK2609487.1"/>
    </source>
</evidence>
<dbReference type="InterPro" id="IPR029058">
    <property type="entry name" value="AB_hydrolase_fold"/>
</dbReference>
<keyword evidence="3" id="KW-1185">Reference proteome</keyword>
<reference evidence="2" key="1">
    <citation type="submission" date="2023-06" db="EMBL/GenBank/DDBJ databases">
        <authorList>
            <person name="Noh H."/>
        </authorList>
    </citation>
    <scope>NUCLEOTIDE SEQUENCE</scope>
    <source>
        <strain evidence="2">DUCC20226</strain>
    </source>
</reference>
<dbReference type="Proteomes" id="UP001265746">
    <property type="component" value="Unassembled WGS sequence"/>
</dbReference>
<sequence>MASSSILCLYLLLLSTVFAAVIPYDQDTPAGNHTEASAERTFFYVGGQYINSTSVGPIVDVQNSPSTNEIIKPGTEGAEYMIAPFGVHSWFRANGYGKFNFQALHLALSPKLQLLTNGQNWLNTPDGREGWASYFLRQGYVVYLTDQPERGRSPYMPGSGEIAVFPTAAISSLFTAPGKVIPLPYPQAALHTQWPGTGLPGDPVFDAFYSTQVQFQANGTIAAQLVNNSYVALADRIATPHILVTHSQAGPFGWQLANERPDLVAGIVAIEPGAGPFETWTGPPYAPGYASPWPPFPYGLTALPLSYDPPLPDNDPNALARQLVPPAGPNLASCILQAEPARRLPNIAKVPVLQIVGEASFQAVYSGCIASYLEQAGVDVEFVRLEERGVRGNGHFSFMEKNNIQVVEKVVVPFLDRVEKQ</sequence>